<proteinExistence type="predicted"/>
<evidence type="ECO:0000313" key="2">
    <source>
        <dbReference type="EMBL" id="TXN30899.1"/>
    </source>
</evidence>
<dbReference type="PANTHER" id="PTHR43649">
    <property type="entry name" value="ARABINOSE-BINDING PROTEIN-RELATED"/>
    <property type="match status" value="1"/>
</dbReference>
<dbReference type="CDD" id="cd13585">
    <property type="entry name" value="PBP2_TMBP_like"/>
    <property type="match status" value="1"/>
</dbReference>
<dbReference type="EMBL" id="VRMG01000005">
    <property type="protein sequence ID" value="TXN30899.1"/>
    <property type="molecule type" value="Genomic_DNA"/>
</dbReference>
<feature type="signal peptide" evidence="1">
    <location>
        <begin position="1"/>
        <end position="28"/>
    </location>
</feature>
<accession>A0A5C8UTB4</accession>
<dbReference type="InterPro" id="IPR050490">
    <property type="entry name" value="Bact_solute-bd_prot1"/>
</dbReference>
<dbReference type="PROSITE" id="PS51257">
    <property type="entry name" value="PROKAR_LIPOPROTEIN"/>
    <property type="match status" value="1"/>
</dbReference>
<sequence>MKRHSVRIAVIATAAILAAGVLSSCSSAAPTGGSTAASTGSKTIRVTLANHVWTDAIKAKLPEFEKETGLKVELSQYGEDQLSAQYNVKLNAGTNEIDVMMYRPLQEGKLFAKDGYLANLSTDVKSDPAWGWSDFQSGPVGSTTYKDKVVGVPIITEQEVLYYRKDLLAKAGLKVPKTMAELEQAAKAIKAQNPGVAGFVARTAKNAAVTQYSSFLYSFGGDFIGKSGKSAIASDAAKKAYAYYGGLIRNYGPANVSTDMSWPEAMAIFTQGNAGLYTEADSLYKNATDPAKSKVADTVGFAPMPAGPGGSKAYNVPSWALGINAASDNQSNAWKFVKWATSKKLTLAVQQAGVPSARTSVWANKAGTATYPADLAAAIAASTKNGIGHDRPLVIKVPESRDIVGDPLVVAITGGDSNAAADQASTAFQKLLDAEK</sequence>
<protein>
    <submittedName>
        <fullName evidence="2">Sugar ABC transporter substrate-binding protein</fullName>
    </submittedName>
</protein>
<dbReference type="PANTHER" id="PTHR43649:SF12">
    <property type="entry name" value="DIACETYLCHITOBIOSE BINDING PROTEIN DASA"/>
    <property type="match status" value="1"/>
</dbReference>
<evidence type="ECO:0000313" key="3">
    <source>
        <dbReference type="Proteomes" id="UP000321379"/>
    </source>
</evidence>
<gene>
    <name evidence="2" type="ORF">FVP33_04635</name>
</gene>
<dbReference type="RefSeq" id="WP_147782487.1">
    <property type="nucleotide sequence ID" value="NZ_VRMG01000005.1"/>
</dbReference>
<keyword evidence="3" id="KW-1185">Reference proteome</keyword>
<dbReference type="AlphaFoldDB" id="A0A5C8UTB4"/>
<name>A0A5C8UTB4_9MICO</name>
<keyword evidence="1" id="KW-0732">Signal</keyword>
<reference evidence="2 3" key="1">
    <citation type="submission" date="2019-08" db="EMBL/GenBank/DDBJ databases">
        <title>Bacterial whole genome sequence for Glaciihabitans sp. CHu50b-6-2.</title>
        <authorList>
            <person name="Jin L."/>
        </authorList>
    </citation>
    <scope>NUCLEOTIDE SEQUENCE [LARGE SCALE GENOMIC DNA]</scope>
    <source>
        <strain evidence="2 3">CHu50b-6-2</strain>
    </source>
</reference>
<organism evidence="2 3">
    <name type="scientific">Lacisediminihabitans profunda</name>
    <dbReference type="NCBI Taxonomy" id="2594790"/>
    <lineage>
        <taxon>Bacteria</taxon>
        <taxon>Bacillati</taxon>
        <taxon>Actinomycetota</taxon>
        <taxon>Actinomycetes</taxon>
        <taxon>Micrococcales</taxon>
        <taxon>Microbacteriaceae</taxon>
        <taxon>Lacisediminihabitans</taxon>
    </lineage>
</organism>
<dbReference type="SUPFAM" id="SSF53850">
    <property type="entry name" value="Periplasmic binding protein-like II"/>
    <property type="match status" value="1"/>
</dbReference>
<comment type="caution">
    <text evidence="2">The sequence shown here is derived from an EMBL/GenBank/DDBJ whole genome shotgun (WGS) entry which is preliminary data.</text>
</comment>
<evidence type="ECO:0000256" key="1">
    <source>
        <dbReference type="SAM" id="SignalP"/>
    </source>
</evidence>
<dbReference type="Gene3D" id="3.40.190.10">
    <property type="entry name" value="Periplasmic binding protein-like II"/>
    <property type="match status" value="2"/>
</dbReference>
<feature type="chain" id="PRO_5023147646" evidence="1">
    <location>
        <begin position="29"/>
        <end position="436"/>
    </location>
</feature>
<dbReference type="Proteomes" id="UP000321379">
    <property type="component" value="Unassembled WGS sequence"/>
</dbReference>
<dbReference type="InterPro" id="IPR006059">
    <property type="entry name" value="SBP"/>
</dbReference>
<dbReference type="Pfam" id="PF01547">
    <property type="entry name" value="SBP_bac_1"/>
    <property type="match status" value="1"/>
</dbReference>